<feature type="transmembrane region" description="Helical" evidence="8">
    <location>
        <begin position="118"/>
        <end position="135"/>
    </location>
</feature>
<evidence type="ECO:0000256" key="8">
    <source>
        <dbReference type="SAM" id="Phobius"/>
    </source>
</evidence>
<dbReference type="OrthoDB" id="9811798at2"/>
<evidence type="ECO:0000313" key="12">
    <source>
        <dbReference type="Proteomes" id="UP000184444"/>
    </source>
</evidence>
<feature type="compositionally biased region" description="Basic and acidic residues" evidence="7">
    <location>
        <begin position="481"/>
        <end position="490"/>
    </location>
</feature>
<dbReference type="STRING" id="53463.SAMN05444389_102133"/>
<accession>A0A1M7EIJ9</accession>
<feature type="transmembrane region" description="Helical" evidence="8">
    <location>
        <begin position="385"/>
        <end position="407"/>
    </location>
</feature>
<feature type="transmembrane region" description="Helical" evidence="8">
    <location>
        <begin position="344"/>
        <end position="364"/>
    </location>
</feature>
<dbReference type="GO" id="GO:0012505">
    <property type="term" value="C:endomembrane system"/>
    <property type="evidence" value="ECO:0007669"/>
    <property type="project" value="UniProtKB-SubCell"/>
</dbReference>
<dbReference type="GO" id="GO:0003954">
    <property type="term" value="F:NADH dehydrogenase activity"/>
    <property type="evidence" value="ECO:0007669"/>
    <property type="project" value="TreeGrafter"/>
</dbReference>
<proteinExistence type="predicted"/>
<feature type="transmembrane region" description="Helical" evidence="8">
    <location>
        <begin position="141"/>
        <end position="160"/>
    </location>
</feature>
<dbReference type="PANTHER" id="PTHR42829:SF2">
    <property type="entry name" value="NADH-UBIQUINONE OXIDOREDUCTASE CHAIN 5"/>
    <property type="match status" value="1"/>
</dbReference>
<evidence type="ECO:0000256" key="5">
    <source>
        <dbReference type="ARBA" id="ARBA00023136"/>
    </source>
</evidence>
<dbReference type="Pfam" id="PF00662">
    <property type="entry name" value="Proton_antipo_N"/>
    <property type="match status" value="1"/>
</dbReference>
<dbReference type="EMBL" id="FRCK01000002">
    <property type="protein sequence ID" value="SHL91533.1"/>
    <property type="molecule type" value="Genomic_DNA"/>
</dbReference>
<feature type="transmembrane region" description="Helical" evidence="8">
    <location>
        <begin position="172"/>
        <end position="194"/>
    </location>
</feature>
<reference evidence="12" key="1">
    <citation type="submission" date="2016-11" db="EMBL/GenBank/DDBJ databases">
        <authorList>
            <person name="Varghese N."/>
            <person name="Submissions S."/>
        </authorList>
    </citation>
    <scope>NUCLEOTIDE SEQUENCE [LARGE SCALE GENOMIC DNA]</scope>
    <source>
        <strain evidence="12">DSM 6637</strain>
    </source>
</reference>
<feature type="transmembrane region" description="Helical" evidence="8">
    <location>
        <begin position="258"/>
        <end position="282"/>
    </location>
</feature>
<keyword evidence="12" id="KW-1185">Reference proteome</keyword>
<dbReference type="GO" id="GO:0016020">
    <property type="term" value="C:membrane"/>
    <property type="evidence" value="ECO:0007669"/>
    <property type="project" value="UniProtKB-SubCell"/>
</dbReference>
<dbReference type="NCBIfam" id="TIGR01974">
    <property type="entry name" value="NDH_I_L"/>
    <property type="match status" value="1"/>
</dbReference>
<dbReference type="NCBIfam" id="NF005141">
    <property type="entry name" value="PRK06590.1"/>
    <property type="match status" value="1"/>
</dbReference>
<feature type="transmembrane region" description="Helical" evidence="8">
    <location>
        <begin position="214"/>
        <end position="237"/>
    </location>
</feature>
<dbReference type="PRINTS" id="PR01434">
    <property type="entry name" value="NADHDHGNASE5"/>
</dbReference>
<dbReference type="Pfam" id="PF00361">
    <property type="entry name" value="Proton_antipo_M"/>
    <property type="match status" value="1"/>
</dbReference>
<dbReference type="InterPro" id="IPR001750">
    <property type="entry name" value="ND/Mrp_TM"/>
</dbReference>
<protein>
    <submittedName>
        <fullName evidence="11">NADH dehydrogenase subunit L</fullName>
    </submittedName>
</protein>
<evidence type="ECO:0000256" key="6">
    <source>
        <dbReference type="RuleBase" id="RU000320"/>
    </source>
</evidence>
<evidence type="ECO:0000313" key="11">
    <source>
        <dbReference type="EMBL" id="SHL91533.1"/>
    </source>
</evidence>
<evidence type="ECO:0000256" key="7">
    <source>
        <dbReference type="SAM" id="MobiDB-lite"/>
    </source>
</evidence>
<keyword evidence="4 8" id="KW-1133">Transmembrane helix</keyword>
<evidence type="ECO:0000256" key="1">
    <source>
        <dbReference type="ARBA" id="ARBA00002378"/>
    </source>
</evidence>
<feature type="transmembrane region" description="Helical" evidence="8">
    <location>
        <begin position="6"/>
        <end position="23"/>
    </location>
</feature>
<feature type="transmembrane region" description="Helical" evidence="8">
    <location>
        <begin position="79"/>
        <end position="97"/>
    </location>
</feature>
<sequence length="727" mass="80110">MEQFILLAPLAASVIAGFLWRLISEKGAQYLTTGVLFVCAALSWMVFLNFDGVPRQIPMMDWIVSGDFAAQWTIRLDRLTAIMLIVVTTVSALVHMYSLGYMAHDDNWSEDEPYRARFFAYLSFFTFAMLALVTADNLLQMFFGWEGVGLASYLLIGFYYKKPSANAAAMKAFVVNRVGDFGFLLGIFGIWWLTGSIRFDEIFAQVPMIAQTEVPFLWTTWNAANLLAVLLFIGAMGKSAQLGLHTWLPDAMEGPTPVSALIHAATMVTAGVFLVCRMSPLYEFAPEAKNFIVLIGAATAFFAATVGLVQNDIKRVIAYSTCSQLGYMFVAAGVGVYSVAMFHLFTHAFFKAMLFLGAGSVIHAMHHEQDMRNYGGLRKKIPYTFWAMLIGTLAITGVGIPLTTIGFAGFLSKDAVIESAFASGHSYAFWLLVIAACFTSFYSWRLMFLTFWGAPRPQRAWDAEIETEEEVQPGSPAAAEAHAHHDPMHAHEHAHESPGVMLVPLGVLALGAVFAGMIWYAPFFGDHDRVTQFFHMPHVEAVAVEAAAAEGAEAEAPVAVADAGDEAEAPVAVADAGTVGGAIYMHPDNHVMDEAHHAPVWVKVSPFVAMLLGLLVAWVMYIRNPALPARLAEVQRPLYRFLLNKWYFDELYDWIFVRPTRWLGRVLWTGGDGRGIDGAINGVAMGLIPRMTRFAGRVQSGYLFHYAFGMVLGLLGLLIWVMARGMN</sequence>
<dbReference type="GO" id="GO:0008137">
    <property type="term" value="F:NADH dehydrogenase (ubiquinone) activity"/>
    <property type="evidence" value="ECO:0007669"/>
    <property type="project" value="InterPro"/>
</dbReference>
<dbReference type="PRINTS" id="PR01435">
    <property type="entry name" value="NPOXDRDTASE5"/>
</dbReference>
<feature type="transmembrane region" description="Helical" evidence="8">
    <location>
        <begin position="288"/>
        <end position="309"/>
    </location>
</feature>
<feature type="transmembrane region" description="Helical" evidence="8">
    <location>
        <begin position="30"/>
        <end position="50"/>
    </location>
</feature>
<feature type="transmembrane region" description="Helical" evidence="8">
    <location>
        <begin position="316"/>
        <end position="338"/>
    </location>
</feature>
<evidence type="ECO:0000256" key="2">
    <source>
        <dbReference type="ARBA" id="ARBA00004127"/>
    </source>
</evidence>
<dbReference type="InterPro" id="IPR018393">
    <property type="entry name" value="NADHpl_OxRdtase_5_subgr"/>
</dbReference>
<feature type="region of interest" description="Disordered" evidence="7">
    <location>
        <begin position="466"/>
        <end position="490"/>
    </location>
</feature>
<evidence type="ECO:0000259" key="9">
    <source>
        <dbReference type="Pfam" id="PF00361"/>
    </source>
</evidence>
<dbReference type="PANTHER" id="PTHR42829">
    <property type="entry name" value="NADH-UBIQUINONE OXIDOREDUCTASE CHAIN 5"/>
    <property type="match status" value="1"/>
</dbReference>
<keyword evidence="5 8" id="KW-0472">Membrane</keyword>
<feature type="transmembrane region" description="Helical" evidence="8">
    <location>
        <begin position="500"/>
        <end position="521"/>
    </location>
</feature>
<dbReference type="Proteomes" id="UP000184444">
    <property type="component" value="Unassembled WGS sequence"/>
</dbReference>
<feature type="transmembrane region" description="Helical" evidence="8">
    <location>
        <begin position="703"/>
        <end position="723"/>
    </location>
</feature>
<comment type="subcellular location">
    <subcellularLocation>
        <location evidence="2">Endomembrane system</location>
        <topology evidence="2">Multi-pass membrane protein</topology>
    </subcellularLocation>
    <subcellularLocation>
        <location evidence="6">Membrane</location>
        <topology evidence="6">Multi-pass membrane protein</topology>
    </subcellularLocation>
</comment>
<feature type="transmembrane region" description="Helical" evidence="8">
    <location>
        <begin position="600"/>
        <end position="621"/>
    </location>
</feature>
<name>A0A1M7EIJ9_9RHOB</name>
<feature type="domain" description="NADH-Ubiquinone oxidoreductase (complex I) chain 5 N-terminal" evidence="10">
    <location>
        <begin position="62"/>
        <end position="108"/>
    </location>
</feature>
<dbReference type="InterPro" id="IPR001516">
    <property type="entry name" value="Proton_antipo_N"/>
</dbReference>
<dbReference type="InterPro" id="IPR003945">
    <property type="entry name" value="NU5C-like"/>
</dbReference>
<feature type="transmembrane region" description="Helical" evidence="8">
    <location>
        <begin position="427"/>
        <end position="452"/>
    </location>
</feature>
<feature type="domain" description="NADH:quinone oxidoreductase/Mrp antiporter transmembrane" evidence="9">
    <location>
        <begin position="135"/>
        <end position="439"/>
    </location>
</feature>
<dbReference type="GO" id="GO:0042773">
    <property type="term" value="P:ATP synthesis coupled electron transport"/>
    <property type="evidence" value="ECO:0007669"/>
    <property type="project" value="InterPro"/>
</dbReference>
<evidence type="ECO:0000256" key="4">
    <source>
        <dbReference type="ARBA" id="ARBA00022989"/>
    </source>
</evidence>
<dbReference type="AlphaFoldDB" id="A0A1M7EIJ9"/>
<keyword evidence="3 6" id="KW-0812">Transmembrane</keyword>
<dbReference type="RefSeq" id="WP_073062481.1">
    <property type="nucleotide sequence ID" value="NZ_FRCK01000002.1"/>
</dbReference>
<comment type="function">
    <text evidence="1">NDH-1 shuttles electrons from NADH, via FMN and iron-sulfur (Fe-S) centers, to quinones in the respiratory chain. The immediate electron acceptor for the enzyme in this species is believed to be ubiquinone. Couples the redox reaction to proton translocation (for every two electrons transferred, four hydrogen ions are translocated across the cytoplasmic membrane), and thus conserves the redox energy in a proton gradient.</text>
</comment>
<evidence type="ECO:0000256" key="3">
    <source>
        <dbReference type="ARBA" id="ARBA00022692"/>
    </source>
</evidence>
<dbReference type="Gene3D" id="1.20.5.2700">
    <property type="match status" value="1"/>
</dbReference>
<organism evidence="11 12">
    <name type="scientific">Paracoccus solventivorans</name>
    <dbReference type="NCBI Taxonomy" id="53463"/>
    <lineage>
        <taxon>Bacteria</taxon>
        <taxon>Pseudomonadati</taxon>
        <taxon>Pseudomonadota</taxon>
        <taxon>Alphaproteobacteria</taxon>
        <taxon>Rhodobacterales</taxon>
        <taxon>Paracoccaceae</taxon>
        <taxon>Paracoccus</taxon>
    </lineage>
</organism>
<evidence type="ECO:0000259" key="10">
    <source>
        <dbReference type="Pfam" id="PF00662"/>
    </source>
</evidence>
<dbReference type="GO" id="GO:0015990">
    <property type="term" value="P:electron transport coupled proton transport"/>
    <property type="evidence" value="ECO:0007669"/>
    <property type="project" value="TreeGrafter"/>
</dbReference>
<gene>
    <name evidence="11" type="ORF">SAMN05444389_102133</name>
</gene>